<dbReference type="Pfam" id="PF00171">
    <property type="entry name" value="Aldedh"/>
    <property type="match status" value="1"/>
</dbReference>
<accession>W9JBZ1</accession>
<comment type="similarity">
    <text evidence="1 6">Belongs to the aldehyde dehydrogenase family.</text>
</comment>
<dbReference type="VEuPathDB" id="FungiDB:FOZG_17004"/>
<evidence type="ECO:0000256" key="6">
    <source>
        <dbReference type="RuleBase" id="RU003345"/>
    </source>
</evidence>
<dbReference type="HOGENOM" id="CLU_005391_1_4_1"/>
<dbReference type="GO" id="GO:0004029">
    <property type="term" value="F:aldehyde dehydrogenase (NAD+) activity"/>
    <property type="evidence" value="ECO:0007669"/>
    <property type="project" value="UniProtKB-EC"/>
</dbReference>
<evidence type="ECO:0000259" key="7">
    <source>
        <dbReference type="Pfam" id="PF00171"/>
    </source>
</evidence>
<dbReference type="EC" id="1.2.1.3" evidence="3"/>
<feature type="domain" description="Aldehyde dehydrogenase" evidence="7">
    <location>
        <begin position="3"/>
        <end position="238"/>
    </location>
</feature>
<dbReference type="PROSITE" id="PS00070">
    <property type="entry name" value="ALDEHYDE_DEHYDR_CYS"/>
    <property type="match status" value="1"/>
</dbReference>
<dbReference type="InterPro" id="IPR016162">
    <property type="entry name" value="Ald_DH_N"/>
</dbReference>
<comment type="catalytic activity">
    <reaction evidence="4">
        <text>an aldehyde + NAD(+) + H2O = a carboxylate + NADH + 2 H(+)</text>
        <dbReference type="Rhea" id="RHEA:16185"/>
        <dbReference type="ChEBI" id="CHEBI:15377"/>
        <dbReference type="ChEBI" id="CHEBI:15378"/>
        <dbReference type="ChEBI" id="CHEBI:17478"/>
        <dbReference type="ChEBI" id="CHEBI:29067"/>
        <dbReference type="ChEBI" id="CHEBI:57540"/>
        <dbReference type="ChEBI" id="CHEBI:57945"/>
        <dbReference type="EC" id="1.2.1.3"/>
    </reaction>
</comment>
<dbReference type="EMBL" id="JH717913">
    <property type="protein sequence ID" value="EWZ29376.1"/>
    <property type="molecule type" value="Genomic_DNA"/>
</dbReference>
<reference evidence="8" key="2">
    <citation type="submission" date="2012-06" db="EMBL/GenBank/DDBJ databases">
        <title>Annotation of the Genome Sequence of Fusarium oxysporum Fo47.</title>
        <authorList>
            <consortium name="The Broad Institute Genomics Platform"/>
            <person name="Ma L.-J."/>
            <person name="Corby-Kistler H."/>
            <person name="Broz K."/>
            <person name="Gale L.R."/>
            <person name="Jonkers W."/>
            <person name="O'Donnell K."/>
            <person name="Ploetz R."/>
            <person name="Steinberg C."/>
            <person name="Schwartz D.C."/>
            <person name="VanEtten H."/>
            <person name="Zhou S."/>
            <person name="Young S.K."/>
            <person name="Zeng Q."/>
            <person name="Gargeya S."/>
            <person name="Fitzgerald M."/>
            <person name="Abouelleil A."/>
            <person name="Alvarado L."/>
            <person name="Chapman S.B."/>
            <person name="Gainer-Dewar J."/>
            <person name="Goldberg J."/>
            <person name="Griggs A."/>
            <person name="Gujja S."/>
            <person name="Hansen M."/>
            <person name="Howarth C."/>
            <person name="Imamovic A."/>
            <person name="Ireland A."/>
            <person name="Larimer J."/>
            <person name="McCowan C."/>
            <person name="Murphy C."/>
            <person name="Pearson M."/>
            <person name="Poon T.W."/>
            <person name="Priest M."/>
            <person name="Roberts A."/>
            <person name="Saif S."/>
            <person name="Shea T."/>
            <person name="Sykes S."/>
            <person name="Wortman J."/>
            <person name="Nusbaum C."/>
            <person name="Birren B."/>
        </authorList>
    </citation>
    <scope>NUCLEOTIDE SEQUENCE</scope>
    <source>
        <strain evidence="8">Fo47</strain>
    </source>
</reference>
<evidence type="ECO:0000256" key="1">
    <source>
        <dbReference type="ARBA" id="ARBA00009986"/>
    </source>
</evidence>
<evidence type="ECO:0000256" key="3">
    <source>
        <dbReference type="ARBA" id="ARBA00024226"/>
    </source>
</evidence>
<evidence type="ECO:0000256" key="2">
    <source>
        <dbReference type="ARBA" id="ARBA00023002"/>
    </source>
</evidence>
<dbReference type="Gene3D" id="3.40.605.10">
    <property type="entry name" value="Aldehyde Dehydrogenase, Chain A, domain 1"/>
    <property type="match status" value="1"/>
</dbReference>
<keyword evidence="2 6" id="KW-0560">Oxidoreductase</keyword>
<dbReference type="AlphaFoldDB" id="W9JBZ1"/>
<dbReference type="InterPro" id="IPR029510">
    <property type="entry name" value="Ald_DH_CS_GLU"/>
</dbReference>
<feature type="active site" evidence="5">
    <location>
        <position position="15"/>
    </location>
</feature>
<dbReference type="PROSITE" id="PS00687">
    <property type="entry name" value="ALDEHYDE_DEHYDR_GLU"/>
    <property type="match status" value="1"/>
</dbReference>
<reference evidence="8" key="1">
    <citation type="submission" date="2011-06" db="EMBL/GenBank/DDBJ databases">
        <title>The Genome Sequence of Fusarium oxysporum Fo47.</title>
        <authorList>
            <consortium name="The Broad Institute Genome Sequencing Platform"/>
            <person name="Ma L.-J."/>
            <person name="Gale L.R."/>
            <person name="Schwartz D.C."/>
            <person name="Zhou S."/>
            <person name="Corby-Kistler H."/>
            <person name="Young S.K."/>
            <person name="Zeng Q."/>
            <person name="Gargeya S."/>
            <person name="Fitzgerald M."/>
            <person name="Haas B."/>
            <person name="Abouelleil A."/>
            <person name="Alvarado L."/>
            <person name="Arachchi H.M."/>
            <person name="Berlin A."/>
            <person name="Brown A."/>
            <person name="Chapman S.B."/>
            <person name="Chen Z."/>
            <person name="Dunbar C."/>
            <person name="Freedman E."/>
            <person name="Gearin G."/>
            <person name="Gellesch M."/>
            <person name="Goldberg J."/>
            <person name="Griggs A."/>
            <person name="Gujja S."/>
            <person name="Heiman D."/>
            <person name="Howarth C."/>
            <person name="Larson L."/>
            <person name="Lui A."/>
            <person name="MacDonald P.J.P."/>
            <person name="Mehta T."/>
            <person name="Montmayeur A."/>
            <person name="Murphy C."/>
            <person name="Neiman D."/>
            <person name="Pearson M."/>
            <person name="Priest M."/>
            <person name="Roberts A."/>
            <person name="Saif S."/>
            <person name="Shea T."/>
            <person name="Shenoy N."/>
            <person name="Sisk P."/>
            <person name="Stolte C."/>
            <person name="Sykes S."/>
            <person name="Wortman J."/>
            <person name="Nusbaum C."/>
            <person name="Birren B."/>
        </authorList>
    </citation>
    <scope>NUCLEOTIDE SEQUENCE [LARGE SCALE GENOMIC DNA]</scope>
    <source>
        <strain evidence="8">Fo47</strain>
    </source>
</reference>
<protein>
    <recommendedName>
        <fullName evidence="3">aldehyde dehydrogenase (NAD(+))</fullName>
        <ecNumber evidence="3">1.2.1.3</ecNumber>
    </recommendedName>
</protein>
<dbReference type="SUPFAM" id="SSF53720">
    <property type="entry name" value="ALDH-like"/>
    <property type="match status" value="1"/>
</dbReference>
<gene>
    <name evidence="8" type="ORF">FOZG_17004</name>
</gene>
<dbReference type="PANTHER" id="PTHR11699">
    <property type="entry name" value="ALDEHYDE DEHYDROGENASE-RELATED"/>
    <property type="match status" value="1"/>
</dbReference>
<dbReference type="FunFam" id="3.40.309.10:FF:000001">
    <property type="entry name" value="Mitochondrial aldehyde dehydrogenase 2"/>
    <property type="match status" value="1"/>
</dbReference>
<proteinExistence type="inferred from homology"/>
<dbReference type="InterPro" id="IPR016161">
    <property type="entry name" value="Ald_DH/histidinol_DH"/>
</dbReference>
<dbReference type="InterPro" id="IPR015590">
    <property type="entry name" value="Aldehyde_DH_dom"/>
</dbReference>
<organism evidence="8">
    <name type="scientific">Fusarium oxysporum Fo47</name>
    <dbReference type="NCBI Taxonomy" id="660027"/>
    <lineage>
        <taxon>Eukaryota</taxon>
        <taxon>Fungi</taxon>
        <taxon>Dikarya</taxon>
        <taxon>Ascomycota</taxon>
        <taxon>Pezizomycotina</taxon>
        <taxon>Sordariomycetes</taxon>
        <taxon>Hypocreomycetidae</taxon>
        <taxon>Hypocreales</taxon>
        <taxon>Nectriaceae</taxon>
        <taxon>Fusarium</taxon>
        <taxon>Fusarium oxysporum species complex</taxon>
    </lineage>
</organism>
<evidence type="ECO:0000256" key="4">
    <source>
        <dbReference type="ARBA" id="ARBA00049194"/>
    </source>
</evidence>
<evidence type="ECO:0000256" key="5">
    <source>
        <dbReference type="PROSITE-ProRule" id="PRU10007"/>
    </source>
</evidence>
<dbReference type="Proteomes" id="UP000030766">
    <property type="component" value="Unassembled WGS sequence"/>
</dbReference>
<dbReference type="InterPro" id="IPR016160">
    <property type="entry name" value="Ald_DH_CS_CYS"/>
</dbReference>
<dbReference type="InterPro" id="IPR016163">
    <property type="entry name" value="Ald_DH_C"/>
</dbReference>
<dbReference type="Gene3D" id="3.40.309.10">
    <property type="entry name" value="Aldehyde Dehydrogenase, Chain A, domain 2"/>
    <property type="match status" value="1"/>
</dbReference>
<evidence type="ECO:0000313" key="8">
    <source>
        <dbReference type="EMBL" id="EWZ29376.1"/>
    </source>
</evidence>
<dbReference type="GO" id="GO:0019413">
    <property type="term" value="P:acetate biosynthetic process"/>
    <property type="evidence" value="ECO:0007669"/>
    <property type="project" value="UniProtKB-ARBA"/>
</dbReference>
<name>W9JBZ1_FUSOX</name>
<sequence>MKEAAASNLMKVTLELGGKSPNVIFNDADIESAVTWANIGIYYNQGQTCAAGSRILVQEGIYDKFVATFKERTLQNEVGDPFDEQSFQGPQISQLQYDRIMGYIKSGKEEGATLVTGGGRVGTKGFFILPTIFTDVGPDMKIMREEIFGPVCAIAKFKDEAEAIQLANDTNFALASAVHTTNLDTAIRVSNAIEAGTVWINCYNKMHFALPVGGFKESGIGQELGEAALANYTQNKSVAIQLQPKRH</sequence>